<dbReference type="STRING" id="763407.A0A167LXI0"/>
<dbReference type="PANTHER" id="PTHR28523">
    <property type="entry name" value="CYTOCHROME C OXIDASE ASSEMBLY FACTOR 1"/>
    <property type="match status" value="1"/>
</dbReference>
<dbReference type="EMBL" id="KV440986">
    <property type="protein sequence ID" value="OAD71294.1"/>
    <property type="molecule type" value="Genomic_DNA"/>
</dbReference>
<keyword evidence="1" id="KW-1133">Transmembrane helix</keyword>
<dbReference type="AlphaFoldDB" id="A0A167LXI0"/>
<proteinExistence type="predicted"/>
<evidence type="ECO:0000313" key="2">
    <source>
        <dbReference type="EMBL" id="OAD71294.1"/>
    </source>
</evidence>
<sequence length="189" mass="20578">MSFAPFSIRAITSATRPLTSRIASQTARRFESTTRVSRTKVVDRELPPAPKSRKPVIIGGALVGAAVWAGVLGYAMNYQRLSSSIVNGTLFMVRYDPRIIELVGDQVDYADSTPWISGSVNHLKGKVDIGFDVTGKSGERARVHFESVRSGHNWNTIEFTVTRLSDKKVVDIGHHELSEKGGPVVAGIA</sequence>
<organism evidence="2 3">
    <name type="scientific">Phycomyces blakesleeanus (strain ATCC 8743b / DSM 1359 / FGSC 10004 / NBRC 33097 / NRRL 1555)</name>
    <dbReference type="NCBI Taxonomy" id="763407"/>
    <lineage>
        <taxon>Eukaryota</taxon>
        <taxon>Fungi</taxon>
        <taxon>Fungi incertae sedis</taxon>
        <taxon>Mucoromycota</taxon>
        <taxon>Mucoromycotina</taxon>
        <taxon>Mucoromycetes</taxon>
        <taxon>Mucorales</taxon>
        <taxon>Phycomycetaceae</taxon>
        <taxon>Phycomyces</taxon>
    </lineage>
</organism>
<evidence type="ECO:0000256" key="1">
    <source>
        <dbReference type="SAM" id="Phobius"/>
    </source>
</evidence>
<dbReference type="GeneID" id="28999495"/>
<dbReference type="InterPro" id="IPR042432">
    <property type="entry name" value="Coa1_fungi"/>
</dbReference>
<dbReference type="VEuPathDB" id="FungiDB:PHYBLDRAFT_182202"/>
<gene>
    <name evidence="2" type="ORF">PHYBLDRAFT_182202</name>
</gene>
<dbReference type="GO" id="GO:0033617">
    <property type="term" value="P:mitochondrial respiratory chain complex IV assembly"/>
    <property type="evidence" value="ECO:0007669"/>
    <property type="project" value="InterPro"/>
</dbReference>
<dbReference type="RefSeq" id="XP_018289334.1">
    <property type="nucleotide sequence ID" value="XM_018438589.1"/>
</dbReference>
<evidence type="ECO:0008006" key="4">
    <source>
        <dbReference type="Google" id="ProtNLM"/>
    </source>
</evidence>
<keyword evidence="1" id="KW-0812">Transmembrane</keyword>
<dbReference type="InterPro" id="IPR014807">
    <property type="entry name" value="Coa1"/>
</dbReference>
<dbReference type="OrthoDB" id="2100652at2759"/>
<dbReference type="GO" id="GO:0005743">
    <property type="term" value="C:mitochondrial inner membrane"/>
    <property type="evidence" value="ECO:0007669"/>
    <property type="project" value="TreeGrafter"/>
</dbReference>
<protein>
    <recommendedName>
        <fullName evidence="4">DUF1783-domain-containing protein</fullName>
    </recommendedName>
</protein>
<accession>A0A167LXI0</accession>
<dbReference type="Proteomes" id="UP000077315">
    <property type="component" value="Unassembled WGS sequence"/>
</dbReference>
<dbReference type="PANTHER" id="PTHR28523:SF1">
    <property type="entry name" value="CYTOCHROME C OXIDASE ASSEMBLY FACTOR 1"/>
    <property type="match status" value="1"/>
</dbReference>
<dbReference type="Pfam" id="PF08695">
    <property type="entry name" value="Coa1"/>
    <property type="match status" value="1"/>
</dbReference>
<evidence type="ECO:0000313" key="3">
    <source>
        <dbReference type="Proteomes" id="UP000077315"/>
    </source>
</evidence>
<keyword evidence="1" id="KW-0472">Membrane</keyword>
<reference evidence="3" key="1">
    <citation type="submission" date="2015-06" db="EMBL/GenBank/DDBJ databases">
        <title>Expansion of signal transduction pathways in fungi by whole-genome duplication.</title>
        <authorList>
            <consortium name="DOE Joint Genome Institute"/>
            <person name="Corrochano L.M."/>
            <person name="Kuo A."/>
            <person name="Marcet-Houben M."/>
            <person name="Polaino S."/>
            <person name="Salamov A."/>
            <person name="Villalobos J.M."/>
            <person name="Alvarez M.I."/>
            <person name="Avalos J."/>
            <person name="Benito E.P."/>
            <person name="Benoit I."/>
            <person name="Burger G."/>
            <person name="Camino L.P."/>
            <person name="Canovas D."/>
            <person name="Cerda-Olmedo E."/>
            <person name="Cheng J.-F."/>
            <person name="Dominguez A."/>
            <person name="Elias M."/>
            <person name="Eslava A.P."/>
            <person name="Glaser F."/>
            <person name="Grimwood J."/>
            <person name="Gutierrez G."/>
            <person name="Heitman J."/>
            <person name="Henrissat B."/>
            <person name="Iturriaga E.A."/>
            <person name="Lang B.F."/>
            <person name="Lavin J.L."/>
            <person name="Lee S."/>
            <person name="Li W."/>
            <person name="Lindquist E."/>
            <person name="Lopez-Garcia S."/>
            <person name="Luque E.M."/>
            <person name="Marcos A.T."/>
            <person name="Martin J."/>
            <person name="McCluskey K."/>
            <person name="Medina H.R."/>
            <person name="Miralles-Duran A."/>
            <person name="Miyazaki A."/>
            <person name="Munoz-Torres E."/>
            <person name="Oguiza J.A."/>
            <person name="Ohm R."/>
            <person name="Olmedo M."/>
            <person name="Orejas M."/>
            <person name="Ortiz-Castellanos L."/>
            <person name="Pisabarro A.G."/>
            <person name="Rodriguez-Romero J."/>
            <person name="Ruiz-Herrera J."/>
            <person name="Ruiz-Vazquez R."/>
            <person name="Sanz C."/>
            <person name="Schackwitz W."/>
            <person name="Schmutz J."/>
            <person name="Shahriari M."/>
            <person name="Shelest E."/>
            <person name="Silva-Franco F."/>
            <person name="Soanes D."/>
            <person name="Syed K."/>
            <person name="Tagua V.G."/>
            <person name="Talbot N.J."/>
            <person name="Thon M."/>
            <person name="De vries R.P."/>
            <person name="Wiebenga A."/>
            <person name="Yadav J.S."/>
            <person name="Braun E.L."/>
            <person name="Baker S."/>
            <person name="Garre V."/>
            <person name="Horwitz B."/>
            <person name="Torres-Martinez S."/>
            <person name="Idnurm A."/>
            <person name="Herrera-Estrella A."/>
            <person name="Gabaldon T."/>
            <person name="Grigoriev I.V."/>
        </authorList>
    </citation>
    <scope>NUCLEOTIDE SEQUENCE [LARGE SCALE GENOMIC DNA]</scope>
    <source>
        <strain evidence="3">NRRL 1555(-)</strain>
    </source>
</reference>
<feature type="transmembrane region" description="Helical" evidence="1">
    <location>
        <begin position="56"/>
        <end position="75"/>
    </location>
</feature>
<keyword evidence="3" id="KW-1185">Reference proteome</keyword>
<name>A0A167LXI0_PHYB8</name>
<dbReference type="InParanoid" id="A0A167LXI0"/>